<dbReference type="Gene3D" id="3.90.650.10">
    <property type="entry name" value="PurM-like C-terminal domain"/>
    <property type="match status" value="1"/>
</dbReference>
<keyword evidence="1" id="KW-0784">Thiamine biosynthesis</keyword>
<organism evidence="3">
    <name type="scientific">Caldiarchaeum subterraneum</name>
    <dbReference type="NCBI Taxonomy" id="311458"/>
    <lineage>
        <taxon>Archaea</taxon>
        <taxon>Nitrososphaerota</taxon>
        <taxon>Candidatus Caldarchaeales</taxon>
        <taxon>Candidatus Caldarchaeaceae</taxon>
        <taxon>Candidatus Caldarchaeum</taxon>
    </lineage>
</organism>
<sequence>MAKLSELGERYLIRYLVEHLDWPENGLLPPGDDAAAFWFTGQLVASVDTLVWETDVPPGMTARQAGWKAVTAAVSDLAAKGARPRYILLSLSINPSTEFNDFVELITGAQEAAKKYGASIAGGDINETSSPSISVTALGSSEKLLSRVGTCPGDMLACTGLFGKTFAGLHAAMNSRPVEQVLSEAVYFPVARVDEGVALAGCGGVSACIDSSDGLAESLYQLSELNRVGFMVESLPIDSTAQKYCVDNMLDVVEAVFYGGEEYELVLTVKPGCRNFVENALERLGGRVVWIGSVIEEQGVFYRGKPVERRGWQHFSPIR</sequence>
<feature type="binding site" evidence="1">
    <location>
        <position position="124"/>
    </location>
    <ligand>
        <name>Mg(2+)</name>
        <dbReference type="ChEBI" id="CHEBI:18420"/>
        <label>1</label>
    </ligand>
</feature>
<keyword evidence="1" id="KW-0067">ATP-binding</keyword>
<evidence type="ECO:0000256" key="1">
    <source>
        <dbReference type="HAMAP-Rule" id="MF_02128"/>
    </source>
</evidence>
<dbReference type="PIRSF" id="PIRSF005303">
    <property type="entry name" value="Thiam_monoph_kin"/>
    <property type="match status" value="1"/>
</dbReference>
<dbReference type="AlphaFoldDB" id="A0A7J3WBE9"/>
<evidence type="ECO:0000259" key="2">
    <source>
        <dbReference type="Pfam" id="PF00586"/>
    </source>
</evidence>
<dbReference type="GO" id="GO:0009030">
    <property type="term" value="F:thiamine-phosphate kinase activity"/>
    <property type="evidence" value="ECO:0007669"/>
    <property type="project" value="UniProtKB-UniRule"/>
</dbReference>
<dbReference type="Pfam" id="PF00586">
    <property type="entry name" value="AIRS"/>
    <property type="match status" value="1"/>
</dbReference>
<feature type="binding site" evidence="1">
    <location>
        <position position="261"/>
    </location>
    <ligand>
        <name>substrate</name>
    </ligand>
</feature>
<keyword evidence="1" id="KW-0547">Nucleotide-binding</keyword>
<protein>
    <recommendedName>
        <fullName evidence="1">Thiamine-monophosphate kinase</fullName>
        <shortName evidence="1">TMP kinase</shortName>
        <shortName evidence="1">Thiamine-phosphate kinase</shortName>
        <ecNumber evidence="1">2.7.4.16</ecNumber>
    </recommendedName>
</protein>
<dbReference type="PANTHER" id="PTHR30270:SF0">
    <property type="entry name" value="THIAMINE-MONOPHOSPHATE KINASE"/>
    <property type="match status" value="1"/>
</dbReference>
<comment type="function">
    <text evidence="1">Catalyzes the ATP-dependent phosphorylation of thiamine-monophosphate (TMP) to form thiamine-pyrophosphate (TPP), the active form of vitamin B1.</text>
</comment>
<dbReference type="InterPro" id="IPR016188">
    <property type="entry name" value="PurM-like_N"/>
</dbReference>
<dbReference type="CDD" id="cd02194">
    <property type="entry name" value="ThiL"/>
    <property type="match status" value="1"/>
</dbReference>
<evidence type="ECO:0000313" key="3">
    <source>
        <dbReference type="EMBL" id="HHN52058.1"/>
    </source>
</evidence>
<comment type="caution">
    <text evidence="1">Lacks conserved residue(s) required for the propagation of feature annotation.</text>
</comment>
<feature type="binding site" evidence="1">
    <location>
        <position position="46"/>
    </location>
    <ligand>
        <name>Mg(2+)</name>
        <dbReference type="ChEBI" id="CHEBI:18420"/>
        <label>4</label>
    </ligand>
</feature>
<feature type="binding site" evidence="1">
    <location>
        <position position="76"/>
    </location>
    <ligand>
        <name>Mg(2+)</name>
        <dbReference type="ChEBI" id="CHEBI:18420"/>
        <label>2</label>
    </ligand>
</feature>
<dbReference type="UniPathway" id="UPA00060">
    <property type="reaction ID" value="UER00142"/>
</dbReference>
<dbReference type="Gene3D" id="3.30.1330.10">
    <property type="entry name" value="PurM-like, N-terminal domain"/>
    <property type="match status" value="1"/>
</dbReference>
<feature type="binding site" evidence="1">
    <location>
        <position position="147"/>
    </location>
    <ligand>
        <name>ATP</name>
        <dbReference type="ChEBI" id="CHEBI:30616"/>
    </ligand>
</feature>
<dbReference type="PANTHER" id="PTHR30270">
    <property type="entry name" value="THIAMINE-MONOPHOSPHATE KINASE"/>
    <property type="match status" value="1"/>
</dbReference>
<comment type="caution">
    <text evidence="3">The sequence shown here is derived from an EMBL/GenBank/DDBJ whole genome shotgun (WGS) entry which is preliminary data.</text>
</comment>
<comment type="catalytic activity">
    <reaction evidence="1">
        <text>thiamine phosphate + ATP = thiamine diphosphate + ADP</text>
        <dbReference type="Rhea" id="RHEA:15913"/>
        <dbReference type="ChEBI" id="CHEBI:30616"/>
        <dbReference type="ChEBI" id="CHEBI:37575"/>
        <dbReference type="ChEBI" id="CHEBI:58937"/>
        <dbReference type="ChEBI" id="CHEBI:456216"/>
        <dbReference type="EC" id="2.7.4.16"/>
    </reaction>
</comment>
<dbReference type="HAMAP" id="MF_02128">
    <property type="entry name" value="TMP_kinase"/>
    <property type="match status" value="1"/>
</dbReference>
<dbReference type="GO" id="GO:0000287">
    <property type="term" value="F:magnesium ion binding"/>
    <property type="evidence" value="ECO:0007669"/>
    <property type="project" value="UniProtKB-UniRule"/>
</dbReference>
<feature type="binding site" evidence="1">
    <location>
        <position position="55"/>
    </location>
    <ligand>
        <name>substrate</name>
    </ligand>
</feature>
<feature type="binding site" evidence="1">
    <location>
        <position position="48"/>
    </location>
    <ligand>
        <name>Mg(2+)</name>
        <dbReference type="ChEBI" id="CHEBI:18420"/>
        <label>1</label>
    </ligand>
</feature>
<keyword evidence="1" id="KW-0479">Metal-binding</keyword>
<reference evidence="3" key="1">
    <citation type="journal article" date="2020" name="mSystems">
        <title>Genome- and Community-Level Interaction Insights into Carbon Utilization and Element Cycling Functions of Hydrothermarchaeota in Hydrothermal Sediment.</title>
        <authorList>
            <person name="Zhou Z."/>
            <person name="Liu Y."/>
            <person name="Xu W."/>
            <person name="Pan J."/>
            <person name="Luo Z.H."/>
            <person name="Li M."/>
        </authorList>
    </citation>
    <scope>NUCLEOTIDE SEQUENCE [LARGE SCALE GENOMIC DNA]</scope>
    <source>
        <strain evidence="3">SpSt-1073</strain>
    </source>
</reference>
<dbReference type="SUPFAM" id="SSF56042">
    <property type="entry name" value="PurM C-terminal domain-like"/>
    <property type="match status" value="1"/>
</dbReference>
<dbReference type="EC" id="2.7.4.16" evidence="1"/>
<keyword evidence="1" id="KW-0460">Magnesium</keyword>
<keyword evidence="1 3" id="KW-0418">Kinase</keyword>
<comment type="miscellaneous">
    <text evidence="1">Reaction mechanism of ThiL seems to utilize a direct, inline transfer of the gamma-phosphate of ATP to TMP rather than a phosphorylated enzyme intermediate.</text>
</comment>
<comment type="pathway">
    <text evidence="1">Cofactor biosynthesis; thiamine diphosphate biosynthesis; thiamine diphosphate from thiamine phosphate: step 1/1.</text>
</comment>
<accession>A0A7J3WBE9</accession>
<keyword evidence="1 3" id="KW-0808">Transferase</keyword>
<feature type="binding site" evidence="1">
    <location>
        <position position="76"/>
    </location>
    <ligand>
        <name>Mg(2+)</name>
        <dbReference type="ChEBI" id="CHEBI:18420"/>
        <label>3</label>
    </ligand>
</feature>
<feature type="binding site" evidence="1">
    <location>
        <position position="212"/>
    </location>
    <ligand>
        <name>ATP</name>
        <dbReference type="ChEBI" id="CHEBI:30616"/>
    </ligand>
</feature>
<feature type="binding site" evidence="1">
    <location>
        <begin position="123"/>
        <end position="124"/>
    </location>
    <ligand>
        <name>ATP</name>
        <dbReference type="ChEBI" id="CHEBI:30616"/>
    </ligand>
</feature>
<feature type="binding site" evidence="1">
    <location>
        <position position="210"/>
    </location>
    <ligand>
        <name>Mg(2+)</name>
        <dbReference type="ChEBI" id="CHEBI:18420"/>
        <label>3</label>
    </ligand>
</feature>
<dbReference type="SUPFAM" id="SSF55326">
    <property type="entry name" value="PurM N-terminal domain-like"/>
    <property type="match status" value="1"/>
</dbReference>
<dbReference type="GO" id="GO:0009229">
    <property type="term" value="P:thiamine diphosphate biosynthetic process"/>
    <property type="evidence" value="ECO:0007669"/>
    <property type="project" value="UniProtKB-UniRule"/>
</dbReference>
<dbReference type="GO" id="GO:0005524">
    <property type="term" value="F:ATP binding"/>
    <property type="evidence" value="ECO:0007669"/>
    <property type="project" value="UniProtKB-UniRule"/>
</dbReference>
<comment type="similarity">
    <text evidence="1">Belongs to the thiamine-monophosphate kinase family.</text>
</comment>
<gene>
    <name evidence="1 3" type="primary">thiL</name>
    <name evidence="3" type="ORF">ENM30_01965</name>
</gene>
<feature type="binding site" evidence="1">
    <location>
        <position position="312"/>
    </location>
    <ligand>
        <name>substrate</name>
    </ligand>
</feature>
<feature type="binding site" evidence="1">
    <location>
        <position position="48"/>
    </location>
    <ligand>
        <name>Mg(2+)</name>
        <dbReference type="ChEBI" id="CHEBI:18420"/>
        <label>2</label>
    </ligand>
</feature>
<dbReference type="InterPro" id="IPR006283">
    <property type="entry name" value="ThiL-like"/>
</dbReference>
<dbReference type="InterPro" id="IPR036676">
    <property type="entry name" value="PurM-like_C_sf"/>
</dbReference>
<feature type="binding site" evidence="1">
    <location>
        <position position="33"/>
    </location>
    <ligand>
        <name>Mg(2+)</name>
        <dbReference type="ChEBI" id="CHEBI:18420"/>
        <label>3</label>
    </ligand>
</feature>
<dbReference type="GO" id="GO:0009228">
    <property type="term" value="P:thiamine biosynthetic process"/>
    <property type="evidence" value="ECO:0007669"/>
    <property type="project" value="UniProtKB-KW"/>
</dbReference>
<feature type="binding site" evidence="1">
    <location>
        <position position="76"/>
    </location>
    <ligand>
        <name>Mg(2+)</name>
        <dbReference type="ChEBI" id="CHEBI:18420"/>
        <label>4</label>
    </ligand>
</feature>
<feature type="binding site" evidence="1">
    <location>
        <position position="33"/>
    </location>
    <ligand>
        <name>Mg(2+)</name>
        <dbReference type="ChEBI" id="CHEBI:18420"/>
        <label>4</label>
    </ligand>
</feature>
<proteinExistence type="inferred from homology"/>
<feature type="binding site" evidence="1">
    <location>
        <position position="213"/>
    </location>
    <ligand>
        <name>Mg(2+)</name>
        <dbReference type="ChEBI" id="CHEBI:18420"/>
        <label>5</label>
    </ligand>
</feature>
<name>A0A7J3WBE9_CALS0</name>
<dbReference type="EMBL" id="DRXG01000037">
    <property type="protein sequence ID" value="HHN52058.1"/>
    <property type="molecule type" value="Genomic_DNA"/>
</dbReference>
<dbReference type="NCBIfam" id="TIGR01379">
    <property type="entry name" value="thiL"/>
    <property type="match status" value="1"/>
</dbReference>
<feature type="domain" description="PurM-like N-terminal" evidence="2">
    <location>
        <begin position="31"/>
        <end position="139"/>
    </location>
</feature>
<dbReference type="InterPro" id="IPR036921">
    <property type="entry name" value="PurM-like_N_sf"/>
</dbReference>